<organism evidence="10 11">
    <name type="scientific">Bacillus cereus</name>
    <dbReference type="NCBI Taxonomy" id="1396"/>
    <lineage>
        <taxon>Bacteria</taxon>
        <taxon>Bacillati</taxon>
        <taxon>Bacillota</taxon>
        <taxon>Bacilli</taxon>
        <taxon>Bacillales</taxon>
        <taxon>Bacillaceae</taxon>
        <taxon>Bacillus</taxon>
        <taxon>Bacillus cereus group</taxon>
    </lineage>
</organism>
<keyword evidence="4 6" id="KW-0274">FAD</keyword>
<dbReference type="GO" id="GO:0050660">
    <property type="term" value="F:flavin adenine dinucleotide binding"/>
    <property type="evidence" value="ECO:0007669"/>
    <property type="project" value="InterPro"/>
</dbReference>
<keyword evidence="3 6" id="KW-0285">Flavoprotein</keyword>
<evidence type="ECO:0000313" key="11">
    <source>
        <dbReference type="Proteomes" id="UP000075591"/>
    </source>
</evidence>
<evidence type="ECO:0000256" key="1">
    <source>
        <dbReference type="ARBA" id="ARBA00001974"/>
    </source>
</evidence>
<reference evidence="10 11" key="1">
    <citation type="submission" date="2015-12" db="EMBL/GenBank/DDBJ databases">
        <title>Bacillus cereus Group isolate.</title>
        <authorList>
            <person name="Kovac J."/>
        </authorList>
    </citation>
    <scope>NUCLEOTIDE SEQUENCE [LARGE SCALE GENOMIC DNA]</scope>
    <source>
        <strain evidence="10 11">FSL W8-0275</strain>
    </source>
</reference>
<dbReference type="AlphaFoldDB" id="A0A150AWZ1"/>
<evidence type="ECO:0000256" key="4">
    <source>
        <dbReference type="ARBA" id="ARBA00022827"/>
    </source>
</evidence>
<dbReference type="InterPro" id="IPR046373">
    <property type="entry name" value="Acyl-CoA_Oxase/DH_mid-dom_sf"/>
</dbReference>
<comment type="caution">
    <text evidence="10">The sequence shown here is derived from an EMBL/GenBank/DDBJ whole genome shotgun (WGS) entry which is preliminary data.</text>
</comment>
<protein>
    <submittedName>
        <fullName evidence="10">Acyl-CoA dehydrogenase</fullName>
    </submittedName>
</protein>
<comment type="similarity">
    <text evidence="2 6">Belongs to the acyl-CoA dehydrogenase family.</text>
</comment>
<dbReference type="PANTHER" id="PTHR43884">
    <property type="entry name" value="ACYL-COA DEHYDROGENASE"/>
    <property type="match status" value="1"/>
</dbReference>
<dbReference type="Pfam" id="PF02771">
    <property type="entry name" value="Acyl-CoA_dh_N"/>
    <property type="match status" value="1"/>
</dbReference>
<sequence length="386" mass="43210">MAISYVETEKQLLVLEKLKELIPQFAGREHQLSELGSFPFENMKDLQDIGYTKLTLPKDVGGESISLYDFVLFQEKIAEGDGATALSIGWHLGIIKELAENRSWKPDMFSWLCEEVKKGALFNRAATERNTGSPTRGGKPETLAVPKGDKWIINGRKTFTTMAPVLDYFIISSSIEGREEIGEFVIPRHEKGVFIEETWDSVAMRGTASHDLVLKNVEIANKYLTDIKDSKTKPKGIGWLLHIPACYLGIAQAARNYAIDFAKSYQPNSLTHPISLLPNVRRLVGELELELLQARTFVYQIAKKYDDVEDKQSLQAELAAAKYIATNTAISVVDKSMRIVGAKSLSETNPLHRYYLNVRAGLHNPPMDDVTLSLLAEDAFKSSEKE</sequence>
<dbReference type="InterPro" id="IPR036250">
    <property type="entry name" value="AcylCo_DH-like_C"/>
</dbReference>
<dbReference type="Proteomes" id="UP000075591">
    <property type="component" value="Unassembled WGS sequence"/>
</dbReference>
<gene>
    <name evidence="10" type="ORF">AT274_11120</name>
</gene>
<dbReference type="RefSeq" id="WP_017560981.1">
    <property type="nucleotide sequence ID" value="NZ_JARJDN010000023.1"/>
</dbReference>
<keyword evidence="5 6" id="KW-0560">Oxidoreductase</keyword>
<evidence type="ECO:0000259" key="8">
    <source>
        <dbReference type="Pfam" id="PF02770"/>
    </source>
</evidence>
<proteinExistence type="inferred from homology"/>
<dbReference type="SUPFAM" id="SSF56645">
    <property type="entry name" value="Acyl-CoA dehydrogenase NM domain-like"/>
    <property type="match status" value="1"/>
</dbReference>
<dbReference type="InterPro" id="IPR009075">
    <property type="entry name" value="AcylCo_DH/oxidase_C"/>
</dbReference>
<dbReference type="CDD" id="cd00567">
    <property type="entry name" value="ACAD"/>
    <property type="match status" value="1"/>
</dbReference>
<accession>A0A150AWZ1</accession>
<dbReference type="InterPro" id="IPR006091">
    <property type="entry name" value="Acyl-CoA_Oxase/DH_mid-dom"/>
</dbReference>
<dbReference type="PATRIC" id="fig|1396.432.peg.2660"/>
<evidence type="ECO:0000313" key="10">
    <source>
        <dbReference type="EMBL" id="KXX87136.1"/>
    </source>
</evidence>
<name>A0A150AWZ1_BACCE</name>
<dbReference type="PANTHER" id="PTHR43884:SF25">
    <property type="entry name" value="ACYL-COA DEHYDROGENASE YDBM-RELATED"/>
    <property type="match status" value="1"/>
</dbReference>
<dbReference type="GO" id="GO:0003995">
    <property type="term" value="F:acyl-CoA dehydrogenase activity"/>
    <property type="evidence" value="ECO:0007669"/>
    <property type="project" value="TreeGrafter"/>
</dbReference>
<evidence type="ECO:0000256" key="6">
    <source>
        <dbReference type="RuleBase" id="RU362125"/>
    </source>
</evidence>
<dbReference type="InterPro" id="IPR009100">
    <property type="entry name" value="AcylCoA_DH/oxidase_NM_dom_sf"/>
</dbReference>
<feature type="domain" description="Acyl-CoA dehydrogenase/oxidase C-terminal" evidence="7">
    <location>
        <begin position="244"/>
        <end position="360"/>
    </location>
</feature>
<dbReference type="PIRSF" id="PIRSF016578">
    <property type="entry name" value="HsaA"/>
    <property type="match status" value="1"/>
</dbReference>
<evidence type="ECO:0000259" key="7">
    <source>
        <dbReference type="Pfam" id="PF00441"/>
    </source>
</evidence>
<comment type="cofactor">
    <cofactor evidence="1 6">
        <name>FAD</name>
        <dbReference type="ChEBI" id="CHEBI:57692"/>
    </cofactor>
</comment>
<dbReference type="FunFam" id="2.40.110.10:FF:000020">
    <property type="entry name" value="Putative acyl-CoA dehydrogenase YdbM"/>
    <property type="match status" value="1"/>
</dbReference>
<dbReference type="Pfam" id="PF02770">
    <property type="entry name" value="Acyl-CoA_dh_M"/>
    <property type="match status" value="1"/>
</dbReference>
<evidence type="ECO:0000256" key="3">
    <source>
        <dbReference type="ARBA" id="ARBA00022630"/>
    </source>
</evidence>
<evidence type="ECO:0000256" key="5">
    <source>
        <dbReference type="ARBA" id="ARBA00023002"/>
    </source>
</evidence>
<feature type="domain" description="Acyl-CoA dehydrogenase/oxidase N-terminal" evidence="9">
    <location>
        <begin position="27"/>
        <end position="95"/>
    </location>
</feature>
<evidence type="ECO:0000256" key="2">
    <source>
        <dbReference type="ARBA" id="ARBA00009347"/>
    </source>
</evidence>
<dbReference type="EMBL" id="LOMT01000139">
    <property type="protein sequence ID" value="KXX87136.1"/>
    <property type="molecule type" value="Genomic_DNA"/>
</dbReference>
<dbReference type="Gene3D" id="2.40.110.10">
    <property type="entry name" value="Butyryl-CoA Dehydrogenase, subunit A, domain 2"/>
    <property type="match status" value="1"/>
</dbReference>
<dbReference type="InterPro" id="IPR037069">
    <property type="entry name" value="AcylCoA_DH/ox_N_sf"/>
</dbReference>
<dbReference type="SUPFAM" id="SSF47203">
    <property type="entry name" value="Acyl-CoA dehydrogenase C-terminal domain-like"/>
    <property type="match status" value="1"/>
</dbReference>
<dbReference type="Pfam" id="PF00441">
    <property type="entry name" value="Acyl-CoA_dh_1"/>
    <property type="match status" value="1"/>
</dbReference>
<dbReference type="Gene3D" id="1.20.140.10">
    <property type="entry name" value="Butyryl-CoA Dehydrogenase, subunit A, domain 3"/>
    <property type="match status" value="1"/>
</dbReference>
<feature type="domain" description="Acyl-CoA oxidase/dehydrogenase middle" evidence="8">
    <location>
        <begin position="125"/>
        <end position="217"/>
    </location>
</feature>
<dbReference type="InterPro" id="IPR013786">
    <property type="entry name" value="AcylCoA_DH/ox_N"/>
</dbReference>
<dbReference type="Gene3D" id="1.10.540.10">
    <property type="entry name" value="Acyl-CoA dehydrogenase/oxidase, N-terminal domain"/>
    <property type="match status" value="1"/>
</dbReference>
<evidence type="ECO:0000259" key="9">
    <source>
        <dbReference type="Pfam" id="PF02771"/>
    </source>
</evidence>